<dbReference type="PANTHER" id="PTHR43806:SF11">
    <property type="entry name" value="CEREVISIN-RELATED"/>
    <property type="match status" value="1"/>
</dbReference>
<dbReference type="PANTHER" id="PTHR43806">
    <property type="entry name" value="PEPTIDASE S8"/>
    <property type="match status" value="1"/>
</dbReference>
<feature type="region of interest" description="Disordered" evidence="6">
    <location>
        <begin position="165"/>
        <end position="225"/>
    </location>
</feature>
<evidence type="ECO:0000256" key="1">
    <source>
        <dbReference type="ARBA" id="ARBA00011073"/>
    </source>
</evidence>
<protein>
    <submittedName>
        <fullName evidence="9">S8 family serine peptidase</fullName>
    </submittedName>
</protein>
<evidence type="ECO:0000313" key="9">
    <source>
        <dbReference type="EMBL" id="TVT48074.1"/>
    </source>
</evidence>
<dbReference type="InterPro" id="IPR023828">
    <property type="entry name" value="Peptidase_S8_Ser-AS"/>
</dbReference>
<evidence type="ECO:0000256" key="4">
    <source>
        <dbReference type="ARBA" id="ARBA00022825"/>
    </source>
</evidence>
<feature type="active site" description="Charge relay system" evidence="5">
    <location>
        <position position="533"/>
    </location>
</feature>
<evidence type="ECO:0000313" key="10">
    <source>
        <dbReference type="Proteomes" id="UP000317355"/>
    </source>
</evidence>
<feature type="chain" id="PRO_5022009665" evidence="7">
    <location>
        <begin position="27"/>
        <end position="591"/>
    </location>
</feature>
<dbReference type="PROSITE" id="PS51892">
    <property type="entry name" value="SUBTILASE"/>
    <property type="match status" value="1"/>
</dbReference>
<dbReference type="GO" id="GO:0004252">
    <property type="term" value="F:serine-type endopeptidase activity"/>
    <property type="evidence" value="ECO:0007669"/>
    <property type="project" value="UniProtKB-UniRule"/>
</dbReference>
<feature type="active site" description="Charge relay system" evidence="5">
    <location>
        <position position="345"/>
    </location>
</feature>
<evidence type="ECO:0000256" key="7">
    <source>
        <dbReference type="SAM" id="SignalP"/>
    </source>
</evidence>
<evidence type="ECO:0000256" key="2">
    <source>
        <dbReference type="ARBA" id="ARBA00022670"/>
    </source>
</evidence>
<feature type="domain" description="Peptidase S8/S53" evidence="8">
    <location>
        <begin position="375"/>
        <end position="580"/>
    </location>
</feature>
<evidence type="ECO:0000256" key="6">
    <source>
        <dbReference type="SAM" id="MobiDB-lite"/>
    </source>
</evidence>
<proteinExistence type="inferred from homology"/>
<dbReference type="GO" id="GO:0006508">
    <property type="term" value="P:proteolysis"/>
    <property type="evidence" value="ECO:0007669"/>
    <property type="project" value="UniProtKB-KW"/>
</dbReference>
<keyword evidence="2 5" id="KW-0645">Protease</keyword>
<feature type="signal peptide" evidence="7">
    <location>
        <begin position="1"/>
        <end position="26"/>
    </location>
</feature>
<dbReference type="InterPro" id="IPR015500">
    <property type="entry name" value="Peptidase_S8_subtilisin-rel"/>
</dbReference>
<dbReference type="Proteomes" id="UP000317355">
    <property type="component" value="Unassembled WGS sequence"/>
</dbReference>
<dbReference type="InterPro" id="IPR014756">
    <property type="entry name" value="Ig_E-set"/>
</dbReference>
<dbReference type="SUPFAM" id="SSF52743">
    <property type="entry name" value="Subtilisin-like"/>
    <property type="match status" value="1"/>
</dbReference>
<dbReference type="EMBL" id="VMRY01000142">
    <property type="protein sequence ID" value="TVT48074.1"/>
    <property type="molecule type" value="Genomic_DNA"/>
</dbReference>
<dbReference type="AlphaFoldDB" id="A0A558CH65"/>
<reference evidence="9 10" key="1">
    <citation type="submission" date="2019-07" db="EMBL/GenBank/DDBJ databases">
        <title>The pathways for chlorine oxyanion respiration interact through the shared metabolite chlorate.</title>
        <authorList>
            <person name="Barnum T.P."/>
            <person name="Cheng Y."/>
            <person name="Hill K.A."/>
            <person name="Lucas L.N."/>
            <person name="Carlson H.K."/>
            <person name="Coates J.D."/>
        </authorList>
    </citation>
    <scope>NUCLEOTIDE SEQUENCE [LARGE SCALE GENOMIC DNA]</scope>
    <source>
        <strain evidence="9">BK-3</strain>
    </source>
</reference>
<dbReference type="Gene3D" id="3.40.50.200">
    <property type="entry name" value="Peptidase S8/S53 domain"/>
    <property type="match status" value="1"/>
</dbReference>
<keyword evidence="3 5" id="KW-0378">Hydrolase</keyword>
<comment type="caution">
    <text evidence="9">The sequence shown here is derived from an EMBL/GenBank/DDBJ whole genome shotgun (WGS) entry which is preliminary data.</text>
</comment>
<dbReference type="InterPro" id="IPR036852">
    <property type="entry name" value="Peptidase_S8/S53_dom_sf"/>
</dbReference>
<accession>A0A558CH65</accession>
<dbReference type="InterPro" id="IPR013783">
    <property type="entry name" value="Ig-like_fold"/>
</dbReference>
<gene>
    <name evidence="9" type="ORF">FHK82_17865</name>
</gene>
<comment type="similarity">
    <text evidence="1 5">Belongs to the peptidase S8 family.</text>
</comment>
<evidence type="ECO:0000259" key="8">
    <source>
        <dbReference type="Pfam" id="PF00082"/>
    </source>
</evidence>
<dbReference type="PRINTS" id="PR00723">
    <property type="entry name" value="SUBTILISIN"/>
</dbReference>
<sequence length="591" mass="62312">MWQQSNRHSPPGILLALLVGLQPCNAAEMGAIPSNQIQSQPLFQVRSETLVVETPIITGVSQSICAKPGDSVQIIGNHFPPHGTAGVALGGNSQHLDVVTKSWSTTQITIVLPLSGLQAGKRYYVGLEKPDHSRWLSNISQSVMICSDAVTGVSRSAVFQGRMQIQPRQGSSGFASSGNDAPSVPPQTEGTVPPGTMQPGGNQPFRPSGGTLIGAGLPSPPQAPAMTADIQERGIEPGELLILSADMQEALQIAQQLATSGLRPIRRQRLVGLGLVITAFRLPKDDRVAQRLQQLRDSLPTLWGEANHRYQLLGSAAGTEEPAYEQIAWRSETGCGSGLRLGMIDAAVAPDHAALVGQSVIRHSFLSAGISAAPAEHGTAIAIQLVGSNRGEYLGLLPEATLYVAEVFRATTAGRTETTAEWVIHALDWLVQQQVHVINLSLGGPRNLLLEKVLERVMATGTLVVAAAGNQGPKAPPVYPAAQQGVVAVTAIDQARRLYSQANQGDYIDFAAPGVDLRLPRLDGSPVYRSGTSFAAPFVTALLAYSQYAGEASVSGGVEALKQHTIDLGVPGKDTQFGWGLIQATGICSGR</sequence>
<evidence type="ECO:0000256" key="3">
    <source>
        <dbReference type="ARBA" id="ARBA00022801"/>
    </source>
</evidence>
<evidence type="ECO:0000256" key="5">
    <source>
        <dbReference type="PROSITE-ProRule" id="PRU01240"/>
    </source>
</evidence>
<feature type="active site" description="Charge relay system" evidence="5">
    <location>
        <position position="377"/>
    </location>
</feature>
<dbReference type="InterPro" id="IPR000209">
    <property type="entry name" value="Peptidase_S8/S53_dom"/>
</dbReference>
<dbReference type="Pfam" id="PF00082">
    <property type="entry name" value="Peptidase_S8"/>
    <property type="match status" value="1"/>
</dbReference>
<name>A0A558CH65_9GAMM</name>
<dbReference type="PROSITE" id="PS00138">
    <property type="entry name" value="SUBTILASE_SER"/>
    <property type="match status" value="1"/>
</dbReference>
<keyword evidence="4 5" id="KW-0720">Serine protease</keyword>
<keyword evidence="7" id="KW-0732">Signal</keyword>
<dbReference type="InterPro" id="IPR050131">
    <property type="entry name" value="Peptidase_S8_subtilisin-like"/>
</dbReference>
<dbReference type="SUPFAM" id="SSF81296">
    <property type="entry name" value="E set domains"/>
    <property type="match status" value="1"/>
</dbReference>
<dbReference type="Gene3D" id="2.60.40.10">
    <property type="entry name" value="Immunoglobulins"/>
    <property type="match status" value="1"/>
</dbReference>
<feature type="compositionally biased region" description="Polar residues" evidence="6">
    <location>
        <begin position="166"/>
        <end position="190"/>
    </location>
</feature>
<organism evidence="9 10">
    <name type="scientific">Sedimenticola thiotaurini</name>
    <dbReference type="NCBI Taxonomy" id="1543721"/>
    <lineage>
        <taxon>Bacteria</taxon>
        <taxon>Pseudomonadati</taxon>
        <taxon>Pseudomonadota</taxon>
        <taxon>Gammaproteobacteria</taxon>
        <taxon>Chromatiales</taxon>
        <taxon>Sedimenticolaceae</taxon>
        <taxon>Sedimenticola</taxon>
    </lineage>
</organism>
<dbReference type="CDD" id="cd05561">
    <property type="entry name" value="Peptidases_S8_4"/>
    <property type="match status" value="1"/>
</dbReference>